<evidence type="ECO:0000313" key="2">
    <source>
        <dbReference type="EMBL" id="KAF2830424.1"/>
    </source>
</evidence>
<dbReference type="InterPro" id="IPR052895">
    <property type="entry name" value="HetReg/Transcr_Mod"/>
</dbReference>
<sequence>MSFPSSQCPSRFGQCEFVDINTDELDTSSLYARVVSSPIREVLFSRHRRGYSSSPEASIDAATLLLDLGSLAPSVAKDFMPKDHAECSAPLRLLNDVHLPDEEHGYIAMSYCHKQYTPDKPRRVVTPLGALPFGWTKEVEQFPLPTSKAVFQAVLKERRIGEGLWFDQVCIDDEDEDEHVAAVGAIDTIYKNARAVVVALDDVTATLEEEQFLRCYAEQYSRLELPLGQQPNVGLSPPLMHQYPILWTFLDHVLNSSWFERAWCAHEMRLGEHHIFILPCSLQWEGEVQTVMRFTSAFFFHLLVLASELLTSLPAHHTKIRSLHDFFRGKQLNVDNARPDSPQLPSSDQTSFISTIAETFRMQAGGNPRLPEYQRRLDANRDKTSIALNASGLPLALTSPNPLSRPNIEDECLRSLLLVSLAARDPMSLCTTGTPLQLHDGSVSWLCRPTPLDGNPVRNHMPRFTNKAYPIAQRSDGIAEYAQLDLIFLELPHRTQPNPQFTSQVARARTLIDLCAQYQLDGSALWNLWQAPGHVRALTMRNIFIQTLACVFECGTQWLLEVSSQLHQRGSTALNAYTIGMLLNPHLIIQNYILLPEGQAAFSSLLTLISTVITSGIPWASGASERNYGPLIITAPISTSHTFPYGSIHTHSGKAIIFAPFAHSKTLLVAVPEVVKDAHYDGLARGWILTSMNPYTGSPKQSVSWTLQSKGVVFGDGDFNAALERCGEGDVRNHRVYGPEVR</sequence>
<keyword evidence="3" id="KW-1185">Reference proteome</keyword>
<dbReference type="Proteomes" id="UP000799424">
    <property type="component" value="Unassembled WGS sequence"/>
</dbReference>
<dbReference type="PANTHER" id="PTHR24148">
    <property type="entry name" value="ANKYRIN REPEAT DOMAIN-CONTAINING PROTEIN 39 HOMOLOG-RELATED"/>
    <property type="match status" value="1"/>
</dbReference>
<name>A0A6A7AC33_9PLEO</name>
<organism evidence="2 3">
    <name type="scientific">Ophiobolus disseminans</name>
    <dbReference type="NCBI Taxonomy" id="1469910"/>
    <lineage>
        <taxon>Eukaryota</taxon>
        <taxon>Fungi</taxon>
        <taxon>Dikarya</taxon>
        <taxon>Ascomycota</taxon>
        <taxon>Pezizomycotina</taxon>
        <taxon>Dothideomycetes</taxon>
        <taxon>Pleosporomycetidae</taxon>
        <taxon>Pleosporales</taxon>
        <taxon>Pleosporineae</taxon>
        <taxon>Phaeosphaeriaceae</taxon>
        <taxon>Ophiobolus</taxon>
    </lineage>
</organism>
<evidence type="ECO:0000313" key="3">
    <source>
        <dbReference type="Proteomes" id="UP000799424"/>
    </source>
</evidence>
<protein>
    <recommendedName>
        <fullName evidence="1">Heterokaryon incompatibility domain-containing protein</fullName>
    </recommendedName>
</protein>
<reference evidence="2" key="1">
    <citation type="journal article" date="2020" name="Stud. Mycol.">
        <title>101 Dothideomycetes genomes: a test case for predicting lifestyles and emergence of pathogens.</title>
        <authorList>
            <person name="Haridas S."/>
            <person name="Albert R."/>
            <person name="Binder M."/>
            <person name="Bloem J."/>
            <person name="Labutti K."/>
            <person name="Salamov A."/>
            <person name="Andreopoulos B."/>
            <person name="Baker S."/>
            <person name="Barry K."/>
            <person name="Bills G."/>
            <person name="Bluhm B."/>
            <person name="Cannon C."/>
            <person name="Castanera R."/>
            <person name="Culley D."/>
            <person name="Daum C."/>
            <person name="Ezra D."/>
            <person name="Gonzalez J."/>
            <person name="Henrissat B."/>
            <person name="Kuo A."/>
            <person name="Liang C."/>
            <person name="Lipzen A."/>
            <person name="Lutzoni F."/>
            <person name="Magnuson J."/>
            <person name="Mondo S."/>
            <person name="Nolan M."/>
            <person name="Ohm R."/>
            <person name="Pangilinan J."/>
            <person name="Park H.-J."/>
            <person name="Ramirez L."/>
            <person name="Alfaro M."/>
            <person name="Sun H."/>
            <person name="Tritt A."/>
            <person name="Yoshinaga Y."/>
            <person name="Zwiers L.-H."/>
            <person name="Turgeon B."/>
            <person name="Goodwin S."/>
            <person name="Spatafora J."/>
            <person name="Crous P."/>
            <person name="Grigoriev I."/>
        </authorList>
    </citation>
    <scope>NUCLEOTIDE SEQUENCE</scope>
    <source>
        <strain evidence="2">CBS 113818</strain>
    </source>
</reference>
<dbReference type="Pfam" id="PF06985">
    <property type="entry name" value="HET"/>
    <property type="match status" value="1"/>
</dbReference>
<dbReference type="EMBL" id="MU006219">
    <property type="protein sequence ID" value="KAF2830424.1"/>
    <property type="molecule type" value="Genomic_DNA"/>
</dbReference>
<dbReference type="AlphaFoldDB" id="A0A6A7AC33"/>
<dbReference type="InterPro" id="IPR010730">
    <property type="entry name" value="HET"/>
</dbReference>
<accession>A0A6A7AC33</accession>
<dbReference type="PANTHER" id="PTHR24148:SF82">
    <property type="entry name" value="HETEROKARYON INCOMPATIBILITY DOMAIN-CONTAINING PROTEIN"/>
    <property type="match status" value="1"/>
</dbReference>
<gene>
    <name evidence="2" type="ORF">CC86DRAFT_284354</name>
</gene>
<feature type="domain" description="Heterokaryon incompatibility" evidence="1">
    <location>
        <begin position="106"/>
        <end position="267"/>
    </location>
</feature>
<evidence type="ECO:0000259" key="1">
    <source>
        <dbReference type="Pfam" id="PF06985"/>
    </source>
</evidence>
<dbReference type="OrthoDB" id="270167at2759"/>
<proteinExistence type="predicted"/>